<dbReference type="EMBL" id="BARS01022682">
    <property type="protein sequence ID" value="GAG02805.1"/>
    <property type="molecule type" value="Genomic_DNA"/>
</dbReference>
<proteinExistence type="predicted"/>
<dbReference type="AlphaFoldDB" id="X0UB68"/>
<evidence type="ECO:0000313" key="1">
    <source>
        <dbReference type="EMBL" id="GAG02805.1"/>
    </source>
</evidence>
<accession>X0UB68</accession>
<comment type="caution">
    <text evidence="1">The sequence shown here is derived from an EMBL/GenBank/DDBJ whole genome shotgun (WGS) entry which is preliminary data.</text>
</comment>
<reference evidence="1" key="1">
    <citation type="journal article" date="2014" name="Front. Microbiol.">
        <title>High frequency of phylogenetically diverse reductive dehalogenase-homologous genes in deep subseafloor sedimentary metagenomes.</title>
        <authorList>
            <person name="Kawai M."/>
            <person name="Futagami T."/>
            <person name="Toyoda A."/>
            <person name="Takaki Y."/>
            <person name="Nishi S."/>
            <person name="Hori S."/>
            <person name="Arai W."/>
            <person name="Tsubouchi T."/>
            <person name="Morono Y."/>
            <person name="Uchiyama I."/>
            <person name="Ito T."/>
            <person name="Fujiyama A."/>
            <person name="Inagaki F."/>
            <person name="Takami H."/>
        </authorList>
    </citation>
    <scope>NUCLEOTIDE SEQUENCE</scope>
    <source>
        <strain evidence="1">Expedition CK06-06</strain>
    </source>
</reference>
<gene>
    <name evidence="1" type="ORF">S01H1_36226</name>
</gene>
<sequence length="81" mass="9052">MAILSTLAFFLSVIFLTVIALTIQQTSLLVVLGYVTLPHLTKGIPSVFLLTPLYSRLWHFVSNNAYPYVKNLLGKLKSRAD</sequence>
<protein>
    <submittedName>
        <fullName evidence="1">Uncharacterized protein</fullName>
    </submittedName>
</protein>
<organism evidence="1">
    <name type="scientific">marine sediment metagenome</name>
    <dbReference type="NCBI Taxonomy" id="412755"/>
    <lineage>
        <taxon>unclassified sequences</taxon>
        <taxon>metagenomes</taxon>
        <taxon>ecological metagenomes</taxon>
    </lineage>
</organism>
<name>X0UB68_9ZZZZ</name>